<dbReference type="InterPro" id="IPR036271">
    <property type="entry name" value="Tet_transcr_reg_TetR-rel_C_sf"/>
</dbReference>
<accession>A0ABN2QKE4</accession>
<evidence type="ECO:0000259" key="6">
    <source>
        <dbReference type="PROSITE" id="PS50977"/>
    </source>
</evidence>
<sequence length="229" mass="24625">MPRSTLTPDQIVRSAIELLDEEGLDGLNMRALGKRLDAAATAVYWHIKTKDDLVRLAADAVWSEVNLSDPRRSDWRTAAATTARSLHAMLIRHPWLSQAFAAYLLYGPGKSRHDDHTLAIYESAGFTPAAADRAAAAVLMYVLGSALAPAAQVSLNRRLATGGPDAARSLDEAMAHAVEIARGFPHLRERIDSPAADYAGTPESSFEFGLKAILDGFEAELETGAENGS</sequence>
<evidence type="ECO:0000256" key="2">
    <source>
        <dbReference type="ARBA" id="ARBA00023015"/>
    </source>
</evidence>
<evidence type="ECO:0000313" key="8">
    <source>
        <dbReference type="Proteomes" id="UP001499854"/>
    </source>
</evidence>
<dbReference type="PRINTS" id="PR00400">
    <property type="entry name" value="TETREPRESSOR"/>
</dbReference>
<comment type="caution">
    <text evidence="7">The sequence shown here is derived from an EMBL/GenBank/DDBJ whole genome shotgun (WGS) entry which is preliminary data.</text>
</comment>
<dbReference type="Pfam" id="PF02909">
    <property type="entry name" value="TetR_C_1"/>
    <property type="match status" value="1"/>
</dbReference>
<evidence type="ECO:0000256" key="4">
    <source>
        <dbReference type="ARBA" id="ARBA00023163"/>
    </source>
</evidence>
<keyword evidence="2" id="KW-0805">Transcription regulation</keyword>
<dbReference type="Proteomes" id="UP001499854">
    <property type="component" value="Unassembled WGS sequence"/>
</dbReference>
<dbReference type="EMBL" id="BAAAQM010000002">
    <property type="protein sequence ID" value="GAA1954041.1"/>
    <property type="molecule type" value="Genomic_DNA"/>
</dbReference>
<keyword evidence="3 5" id="KW-0238">DNA-binding</keyword>
<proteinExistence type="predicted"/>
<dbReference type="PRINTS" id="PR00455">
    <property type="entry name" value="HTHTETR"/>
</dbReference>
<dbReference type="InterPro" id="IPR004111">
    <property type="entry name" value="Repressor_TetR_C"/>
</dbReference>
<name>A0ABN2QKE4_9ACTN</name>
<dbReference type="Gene3D" id="1.10.10.60">
    <property type="entry name" value="Homeodomain-like"/>
    <property type="match status" value="1"/>
</dbReference>
<dbReference type="SUPFAM" id="SSF48498">
    <property type="entry name" value="Tetracyclin repressor-like, C-terminal domain"/>
    <property type="match status" value="1"/>
</dbReference>
<dbReference type="Pfam" id="PF00440">
    <property type="entry name" value="TetR_N"/>
    <property type="match status" value="1"/>
</dbReference>
<evidence type="ECO:0000256" key="5">
    <source>
        <dbReference type="PROSITE-ProRule" id="PRU00335"/>
    </source>
</evidence>
<evidence type="ECO:0000256" key="3">
    <source>
        <dbReference type="ARBA" id="ARBA00023125"/>
    </source>
</evidence>
<dbReference type="InterPro" id="IPR009057">
    <property type="entry name" value="Homeodomain-like_sf"/>
</dbReference>
<dbReference type="PROSITE" id="PS50977">
    <property type="entry name" value="HTH_TETR_2"/>
    <property type="match status" value="1"/>
</dbReference>
<dbReference type="InterPro" id="IPR001647">
    <property type="entry name" value="HTH_TetR"/>
</dbReference>
<dbReference type="SUPFAM" id="SSF46689">
    <property type="entry name" value="Homeodomain-like"/>
    <property type="match status" value="1"/>
</dbReference>
<keyword evidence="8" id="KW-1185">Reference proteome</keyword>
<feature type="domain" description="HTH tetR-type" evidence="6">
    <location>
        <begin position="5"/>
        <end position="65"/>
    </location>
</feature>
<keyword evidence="1" id="KW-0678">Repressor</keyword>
<organism evidence="7 8">
    <name type="scientific">Catenulispora subtropica</name>
    <dbReference type="NCBI Taxonomy" id="450798"/>
    <lineage>
        <taxon>Bacteria</taxon>
        <taxon>Bacillati</taxon>
        <taxon>Actinomycetota</taxon>
        <taxon>Actinomycetes</taxon>
        <taxon>Catenulisporales</taxon>
        <taxon>Catenulisporaceae</taxon>
        <taxon>Catenulispora</taxon>
    </lineage>
</organism>
<dbReference type="InterPro" id="IPR003012">
    <property type="entry name" value="Tet_transcr_reg_TetR"/>
</dbReference>
<gene>
    <name evidence="7" type="ORF">GCM10009838_06760</name>
</gene>
<reference evidence="7 8" key="1">
    <citation type="journal article" date="2019" name="Int. J. Syst. Evol. Microbiol.">
        <title>The Global Catalogue of Microorganisms (GCM) 10K type strain sequencing project: providing services to taxonomists for standard genome sequencing and annotation.</title>
        <authorList>
            <consortium name="The Broad Institute Genomics Platform"/>
            <consortium name="The Broad Institute Genome Sequencing Center for Infectious Disease"/>
            <person name="Wu L."/>
            <person name="Ma J."/>
        </authorList>
    </citation>
    <scope>NUCLEOTIDE SEQUENCE [LARGE SCALE GENOMIC DNA]</scope>
    <source>
        <strain evidence="7 8">JCM 16013</strain>
    </source>
</reference>
<evidence type="ECO:0000313" key="7">
    <source>
        <dbReference type="EMBL" id="GAA1954041.1"/>
    </source>
</evidence>
<evidence type="ECO:0000256" key="1">
    <source>
        <dbReference type="ARBA" id="ARBA00022491"/>
    </source>
</evidence>
<dbReference type="Gene3D" id="1.10.357.10">
    <property type="entry name" value="Tetracycline Repressor, domain 2"/>
    <property type="match status" value="1"/>
</dbReference>
<keyword evidence="4" id="KW-0804">Transcription</keyword>
<dbReference type="RefSeq" id="WP_344655397.1">
    <property type="nucleotide sequence ID" value="NZ_BAAAQM010000002.1"/>
</dbReference>
<feature type="DNA-binding region" description="H-T-H motif" evidence="5">
    <location>
        <begin position="28"/>
        <end position="47"/>
    </location>
</feature>
<protein>
    <submittedName>
        <fullName evidence="7">TetR/AcrR family transcriptional regulator</fullName>
    </submittedName>
</protein>